<gene>
    <name evidence="6" type="ORF">QO000_003831</name>
</gene>
<dbReference type="InterPro" id="IPR024719">
    <property type="entry name" value="HpaB/PvcC/4-BUDH_C"/>
</dbReference>
<feature type="domain" description="HpaB/PvcC/4-BUDH C-terminal" evidence="4">
    <location>
        <begin position="281"/>
        <end position="476"/>
    </location>
</feature>
<accession>A0ABU0K6A5</accession>
<dbReference type="InterPro" id="IPR009100">
    <property type="entry name" value="AcylCoA_DH/oxidase_NM_dom_sf"/>
</dbReference>
<dbReference type="GO" id="GO:0052881">
    <property type="term" value="F:4-hydroxyphenylacetate 3-monooxygenase activity"/>
    <property type="evidence" value="ECO:0007669"/>
    <property type="project" value="UniProtKB-EC"/>
</dbReference>
<dbReference type="Gene3D" id="1.20.140.10">
    <property type="entry name" value="Butyryl-CoA Dehydrogenase, subunit A, domain 3"/>
    <property type="match status" value="1"/>
</dbReference>
<dbReference type="InterPro" id="IPR024674">
    <property type="entry name" value="HpaB/PvcC/4-BUDH_N"/>
</dbReference>
<dbReference type="PIRSF" id="PIRSF000331">
    <property type="entry name" value="HpaA_HpaB"/>
    <property type="match status" value="1"/>
</dbReference>
<dbReference type="PANTHER" id="PTHR36117:SF3">
    <property type="entry name" value="4-HYDROXYPHENYLACETATE 3-MONOOXYGENASE-RELATED"/>
    <property type="match status" value="1"/>
</dbReference>
<dbReference type="PANTHER" id="PTHR36117">
    <property type="entry name" value="4-HYDROXYPHENYLACETATE 3-MONOOXYGENASE-RELATED"/>
    <property type="match status" value="1"/>
</dbReference>
<keyword evidence="1" id="KW-0285">Flavoprotein</keyword>
<feature type="domain" description="HpaB/PvcC/4-BUDH N-terminal" evidence="5">
    <location>
        <begin position="4"/>
        <end position="270"/>
    </location>
</feature>
<keyword evidence="3 6" id="KW-0560">Oxidoreductase</keyword>
<dbReference type="NCBIfam" id="TIGR02309">
    <property type="entry name" value="HpaB-1"/>
    <property type="match status" value="1"/>
</dbReference>
<evidence type="ECO:0000259" key="5">
    <source>
        <dbReference type="Pfam" id="PF11794"/>
    </source>
</evidence>
<evidence type="ECO:0000259" key="4">
    <source>
        <dbReference type="Pfam" id="PF03241"/>
    </source>
</evidence>
<dbReference type="InterPro" id="IPR036250">
    <property type="entry name" value="AcylCo_DH-like_C"/>
</dbReference>
<evidence type="ECO:0000256" key="3">
    <source>
        <dbReference type="ARBA" id="ARBA00023002"/>
    </source>
</evidence>
<protein>
    <submittedName>
        <fullName evidence="6">4-hydroxyphenylacetate 3-monooxygenase</fullName>
        <ecNumber evidence="6">1.14.14.9</ecNumber>
    </submittedName>
</protein>
<dbReference type="Pfam" id="PF03241">
    <property type="entry name" value="HpaB"/>
    <property type="match status" value="1"/>
</dbReference>
<dbReference type="RefSeq" id="WP_301553264.1">
    <property type="nucleotide sequence ID" value="NZ_JAQRMZ010000020.1"/>
</dbReference>
<keyword evidence="2" id="KW-0274">FAD</keyword>
<evidence type="ECO:0000313" key="6">
    <source>
        <dbReference type="EMBL" id="MDQ0484829.1"/>
    </source>
</evidence>
<dbReference type="InterPro" id="IPR046373">
    <property type="entry name" value="Acyl-CoA_Oxase/DH_mid-dom_sf"/>
</dbReference>
<dbReference type="Gene3D" id="1.10.3140.10">
    <property type="entry name" value="4-hydroxybutyryl-coa dehydratase, domain 1"/>
    <property type="match status" value="1"/>
</dbReference>
<dbReference type="Proteomes" id="UP001226720">
    <property type="component" value="Unassembled WGS sequence"/>
</dbReference>
<dbReference type="Pfam" id="PF11794">
    <property type="entry name" value="HpaB_N"/>
    <property type="match status" value="1"/>
</dbReference>
<reference evidence="6" key="1">
    <citation type="submission" date="2023-07" db="EMBL/GenBank/DDBJ databases">
        <title>Genomic Encyclopedia of Type Strains, Phase IV (KMG-IV): sequencing the most valuable type-strain genomes for metagenomic binning, comparative biology and taxonomic classification.</title>
        <authorList>
            <person name="Goeker M."/>
        </authorList>
    </citation>
    <scope>NUCLEOTIDE SEQUENCE [LARGE SCALE GENOMIC DNA]</scope>
    <source>
        <strain evidence="6">JSM 076093</strain>
    </source>
</reference>
<dbReference type="SUPFAM" id="SSF47203">
    <property type="entry name" value="Acyl-CoA dehydrogenase C-terminal domain-like"/>
    <property type="match status" value="1"/>
</dbReference>
<comment type="caution">
    <text evidence="6">The sequence shown here is derived from an EMBL/GenBank/DDBJ whole genome shotgun (WGS) entry which is preliminary data.</text>
</comment>
<sequence>MINGKEYINRMDALQSEIWIKGEKCSGKLSELAPFKGILKSKAALYDYQCQEENRELFRYSHPDGKGEYGFSYHQPLSLEDLINRRKATQEWARMSAGLMGRSPDYMNTLLMTLGTAAPHFAKDRQEFGDNIKRLYERARDEDLSITHTFINPQVNRSMGHYLNSSTVTAAKVVEENKEGIVIQGARLLATQGGLTDELLVLPAGGPSFDDSYIFGFMIPANTKGLKFLCRESFCYSDCTFDHPLASQFEETDSIVVFEQVLVPWECVFVYKNLEAMSTVDEETGMYAFLQYQSVCRQIVKLEYILGLCEMIGDAIQIQEYEHVKLKMSEIINALEIMKALLLSSEVNSQPNRYGTVIPASTPLKAAIQYFPGVYPRLIEIIEMLGASGLISIPTQKDFESSEIKEDLERYLQGANIEAKERVRLFRMAWDLSMSAFGSRQTQFERFFFGDPVRLQAVHYNSYPMQPFVDQVQEFLNRIEEN</sequence>
<dbReference type="EC" id="1.14.14.9" evidence="6"/>
<evidence type="ECO:0000313" key="7">
    <source>
        <dbReference type="Proteomes" id="UP001226720"/>
    </source>
</evidence>
<dbReference type="GeneID" id="301329144"/>
<evidence type="ECO:0000256" key="1">
    <source>
        <dbReference type="ARBA" id="ARBA00022630"/>
    </source>
</evidence>
<dbReference type="InterPro" id="IPR012687">
    <property type="entry name" value="HpaB_Deino-type"/>
</dbReference>
<proteinExistence type="predicted"/>
<name>A0ABU0K6A5_9BACL</name>
<dbReference type="EMBL" id="JAUSWM010000010">
    <property type="protein sequence ID" value="MDQ0484829.1"/>
    <property type="molecule type" value="Genomic_DNA"/>
</dbReference>
<keyword evidence="7" id="KW-1185">Reference proteome</keyword>
<organism evidence="6 7">
    <name type="scientific">Guptibacillus hwajinpoensis</name>
    <dbReference type="NCBI Taxonomy" id="208199"/>
    <lineage>
        <taxon>Bacteria</taxon>
        <taxon>Bacillati</taxon>
        <taxon>Bacillota</taxon>
        <taxon>Bacilli</taxon>
        <taxon>Bacillales</taxon>
        <taxon>Guptibacillaceae</taxon>
        <taxon>Guptibacillus</taxon>
    </lineage>
</organism>
<dbReference type="Gene3D" id="2.40.110.10">
    <property type="entry name" value="Butyryl-CoA Dehydrogenase, subunit A, domain 2"/>
    <property type="match status" value="1"/>
</dbReference>
<dbReference type="SUPFAM" id="SSF56645">
    <property type="entry name" value="Acyl-CoA dehydrogenase NM domain-like"/>
    <property type="match status" value="1"/>
</dbReference>
<dbReference type="InterPro" id="IPR004925">
    <property type="entry name" value="HpaB/PvcC/4-BUDH"/>
</dbReference>
<evidence type="ECO:0000256" key="2">
    <source>
        <dbReference type="ARBA" id="ARBA00022827"/>
    </source>
</evidence>